<dbReference type="InterPro" id="IPR051544">
    <property type="entry name" value="TPS_OM_transporter"/>
</dbReference>
<dbReference type="Pfam" id="PF08479">
    <property type="entry name" value="POTRA_2"/>
    <property type="match status" value="1"/>
</dbReference>
<dbReference type="PROSITE" id="PS51779">
    <property type="entry name" value="POTRA"/>
    <property type="match status" value="1"/>
</dbReference>
<evidence type="ECO:0000256" key="7">
    <source>
        <dbReference type="ARBA" id="ARBA00023136"/>
    </source>
</evidence>
<keyword evidence="5" id="KW-0812">Transmembrane</keyword>
<keyword evidence="3" id="KW-0813">Transport</keyword>
<evidence type="ECO:0000256" key="9">
    <source>
        <dbReference type="SAM" id="SignalP"/>
    </source>
</evidence>
<keyword evidence="6" id="KW-0653">Protein transport</keyword>
<keyword evidence="7" id="KW-0472">Membrane</keyword>
<keyword evidence="4" id="KW-1134">Transmembrane beta strand</keyword>
<reference evidence="11 12" key="1">
    <citation type="submission" date="2023-05" db="EMBL/GenBank/DDBJ databases">
        <title>Lysobacter sp. strain LF1 Genome sequencing and assembly.</title>
        <authorList>
            <person name="Jung Y."/>
        </authorList>
    </citation>
    <scope>NUCLEOTIDE SEQUENCE [LARGE SCALE GENOMIC DNA]</scope>
    <source>
        <strain evidence="11 12">LF1</strain>
    </source>
</reference>
<keyword evidence="8" id="KW-0998">Cell outer membrane</keyword>
<dbReference type="InterPro" id="IPR034746">
    <property type="entry name" value="POTRA"/>
</dbReference>
<comment type="similarity">
    <text evidence="2">Belongs to the TPS (TC 1.B.20) family.</text>
</comment>
<feature type="domain" description="POTRA" evidence="10">
    <location>
        <begin position="69"/>
        <end position="144"/>
    </location>
</feature>
<evidence type="ECO:0000313" key="11">
    <source>
        <dbReference type="EMBL" id="MDI9240110.1"/>
    </source>
</evidence>
<dbReference type="Proteomes" id="UP001321580">
    <property type="component" value="Unassembled WGS sequence"/>
</dbReference>
<evidence type="ECO:0000313" key="12">
    <source>
        <dbReference type="Proteomes" id="UP001321580"/>
    </source>
</evidence>
<evidence type="ECO:0000259" key="10">
    <source>
        <dbReference type="PROSITE" id="PS51779"/>
    </source>
</evidence>
<dbReference type="PANTHER" id="PTHR34597">
    <property type="entry name" value="SLR1661 PROTEIN"/>
    <property type="match status" value="1"/>
</dbReference>
<comment type="caution">
    <text evidence="11">The sequence shown here is derived from an EMBL/GenBank/DDBJ whole genome shotgun (WGS) entry which is preliminary data.</text>
</comment>
<dbReference type="EMBL" id="JASGBI010000001">
    <property type="protein sequence ID" value="MDI9240110.1"/>
    <property type="molecule type" value="Genomic_DNA"/>
</dbReference>
<evidence type="ECO:0000256" key="3">
    <source>
        <dbReference type="ARBA" id="ARBA00022448"/>
    </source>
</evidence>
<dbReference type="PANTHER" id="PTHR34597:SF6">
    <property type="entry name" value="BLR6126 PROTEIN"/>
    <property type="match status" value="1"/>
</dbReference>
<gene>
    <name evidence="11" type="ORF">QLQ15_14440</name>
</gene>
<evidence type="ECO:0000256" key="5">
    <source>
        <dbReference type="ARBA" id="ARBA00022692"/>
    </source>
</evidence>
<feature type="chain" id="PRO_5046863042" evidence="9">
    <location>
        <begin position="21"/>
        <end position="569"/>
    </location>
</feature>
<feature type="signal peptide" evidence="9">
    <location>
        <begin position="1"/>
        <end position="20"/>
    </location>
</feature>
<sequence length="569" mass="62530">MRRRLTAALFVLSAAAPAAAQVALPGPAQIPQAQRRFETQTAPAVSERRELPVTPDAIAPPPGAENVRFVLRAVDVVGATRYAPDDWRPLYASRLNQTVSLADLYAIAEQVTARYRQDGYLLSLAIVPEQDVEDGRVVIRVVEGRIDRAAFTQPLPGGDALPQGLANRIIASQPLVASVLERNLLLIGDLPGLNVQSVLRPSPSTFGAADLDIVTQYTPWEGFVSIDNQGSRYIGPYALSAGASGYSLLGFYEQADLTVAVDPFDDSMHYGQGVFTVPVHASGALMGDTFQLAGLHSRATPDLSEAIFPFETRSTSTEWRATYFVPAIRSREQNLSLRLSFLWRDLENRVTDFPRDAFNPVEEHVRVLQPRFTYDRVGRHNGIWIVDAALNIGLDAFGASKDSDPRLIREDADGKFVYLSGMAARLQPLGPGFSLFGRVDFQWSDDRLPTTERFGVGGMQLGAGYAPGTLTGDDAVGVRVELRYGTETGRSFVSGYQLYAHADYGRVWDHDAPDREYQSLSSMGVGARINLTRSLSFNPEVAQQLSGRPNDCIDCRHETRFLFSLTQRF</sequence>
<dbReference type="Pfam" id="PF03865">
    <property type="entry name" value="ShlB"/>
    <property type="match status" value="1"/>
</dbReference>
<evidence type="ECO:0000256" key="2">
    <source>
        <dbReference type="ARBA" id="ARBA00009055"/>
    </source>
</evidence>
<evidence type="ECO:0000256" key="4">
    <source>
        <dbReference type="ARBA" id="ARBA00022452"/>
    </source>
</evidence>
<evidence type="ECO:0000256" key="1">
    <source>
        <dbReference type="ARBA" id="ARBA00004442"/>
    </source>
</evidence>
<evidence type="ECO:0000256" key="6">
    <source>
        <dbReference type="ARBA" id="ARBA00022927"/>
    </source>
</evidence>
<dbReference type="InterPro" id="IPR013686">
    <property type="entry name" value="Polypept-transport_assoc_ShlB"/>
</dbReference>
<name>A0ABT6XK38_9GAMM</name>
<dbReference type="Gene3D" id="2.40.160.50">
    <property type="entry name" value="membrane protein fhac: a member of the omp85/tpsb transporter family"/>
    <property type="match status" value="1"/>
</dbReference>
<dbReference type="InterPro" id="IPR005565">
    <property type="entry name" value="Hemolysn_activator_HlyB_C"/>
</dbReference>
<dbReference type="RefSeq" id="WP_283213463.1">
    <property type="nucleotide sequence ID" value="NZ_JASGBI010000001.1"/>
</dbReference>
<protein>
    <submittedName>
        <fullName evidence="11">ShlB/FhaC/HecB family hemolysin secretion/activation protein</fullName>
    </submittedName>
</protein>
<proteinExistence type="inferred from homology"/>
<evidence type="ECO:0000256" key="8">
    <source>
        <dbReference type="ARBA" id="ARBA00023237"/>
    </source>
</evidence>
<dbReference type="Gene3D" id="3.10.20.310">
    <property type="entry name" value="membrane protein fhac"/>
    <property type="match status" value="1"/>
</dbReference>
<accession>A0ABT6XK38</accession>
<keyword evidence="9" id="KW-0732">Signal</keyword>
<keyword evidence="12" id="KW-1185">Reference proteome</keyword>
<organism evidence="11 12">
    <name type="scientific">Lysobacter stagni</name>
    <dbReference type="NCBI Taxonomy" id="3045172"/>
    <lineage>
        <taxon>Bacteria</taxon>
        <taxon>Pseudomonadati</taxon>
        <taxon>Pseudomonadota</taxon>
        <taxon>Gammaproteobacteria</taxon>
        <taxon>Lysobacterales</taxon>
        <taxon>Lysobacteraceae</taxon>
        <taxon>Lysobacter</taxon>
    </lineage>
</organism>
<comment type="subcellular location">
    <subcellularLocation>
        <location evidence="1">Cell outer membrane</location>
    </subcellularLocation>
</comment>